<dbReference type="SMART" id="SM00612">
    <property type="entry name" value="Kelch"/>
    <property type="match status" value="2"/>
</dbReference>
<proteinExistence type="inferred from homology"/>
<dbReference type="Pfam" id="PF01419">
    <property type="entry name" value="Jacalin"/>
    <property type="match status" value="3"/>
</dbReference>
<dbReference type="GO" id="GO:0005634">
    <property type="term" value="C:nucleus"/>
    <property type="evidence" value="ECO:0007669"/>
    <property type="project" value="TreeGrafter"/>
</dbReference>
<feature type="domain" description="Jacalin-type lectin" evidence="8">
    <location>
        <begin position="5"/>
        <end position="154"/>
    </location>
</feature>
<evidence type="ECO:0000313" key="9">
    <source>
        <dbReference type="EMBL" id="VVB00504.1"/>
    </source>
</evidence>
<keyword evidence="7" id="KW-0456">Lyase</keyword>
<dbReference type="GO" id="GO:0030246">
    <property type="term" value="F:carbohydrate binding"/>
    <property type="evidence" value="ECO:0007669"/>
    <property type="project" value="UniProtKB-KW"/>
</dbReference>
<evidence type="ECO:0000256" key="1">
    <source>
        <dbReference type="ARBA" id="ARBA00001954"/>
    </source>
</evidence>
<dbReference type="InterPro" id="IPR015915">
    <property type="entry name" value="Kelch-typ_b-propeller"/>
</dbReference>
<protein>
    <recommendedName>
        <fullName evidence="8">Jacalin-type lectin domain-containing protein</fullName>
    </recommendedName>
</protein>
<evidence type="ECO:0000256" key="4">
    <source>
        <dbReference type="ARBA" id="ARBA00022734"/>
    </source>
</evidence>
<feature type="domain" description="Jacalin-type lectin" evidence="8">
    <location>
        <begin position="159"/>
        <end position="294"/>
    </location>
</feature>
<dbReference type="Gene3D" id="2.100.10.30">
    <property type="entry name" value="Jacalin-like lectin domain"/>
    <property type="match status" value="3"/>
</dbReference>
<keyword evidence="5" id="KW-0677">Repeat</keyword>
<dbReference type="EMBL" id="CABITT030000004">
    <property type="protein sequence ID" value="VVB00504.1"/>
    <property type="molecule type" value="Genomic_DNA"/>
</dbReference>
<accession>A0A565BFT2</accession>
<name>A0A565BFT2_9BRAS</name>
<evidence type="ECO:0000256" key="3">
    <source>
        <dbReference type="ARBA" id="ARBA00022441"/>
    </source>
</evidence>
<dbReference type="SUPFAM" id="SSF51101">
    <property type="entry name" value="Mannose-binding lectins"/>
    <property type="match status" value="3"/>
</dbReference>
<dbReference type="FunFam" id="2.100.10.30:FF:000001">
    <property type="entry name" value="Jacalin-related lectin 33"/>
    <property type="match status" value="3"/>
</dbReference>
<evidence type="ECO:0000259" key="8">
    <source>
        <dbReference type="PROSITE" id="PS51752"/>
    </source>
</evidence>
<dbReference type="PANTHER" id="PTHR47435">
    <property type="entry name" value="KELCH REPEAT PROTEIN (AFU_ORTHOLOGUE AFUA_5G12780)"/>
    <property type="match status" value="1"/>
</dbReference>
<dbReference type="InterPro" id="IPR001229">
    <property type="entry name" value="Jacalin-like_lectin_dom"/>
</dbReference>
<dbReference type="AlphaFoldDB" id="A0A565BFT2"/>
<dbReference type="SUPFAM" id="SSF117281">
    <property type="entry name" value="Kelch motif"/>
    <property type="match status" value="1"/>
</dbReference>
<dbReference type="InterPro" id="IPR006652">
    <property type="entry name" value="Kelch_1"/>
</dbReference>
<evidence type="ECO:0000256" key="6">
    <source>
        <dbReference type="ARBA" id="ARBA00023004"/>
    </source>
</evidence>
<dbReference type="InterPro" id="IPR033734">
    <property type="entry name" value="Jacalin-like_lectin_dom_plant"/>
</dbReference>
<organism evidence="9 10">
    <name type="scientific">Arabis nemorensis</name>
    <dbReference type="NCBI Taxonomy" id="586526"/>
    <lineage>
        <taxon>Eukaryota</taxon>
        <taxon>Viridiplantae</taxon>
        <taxon>Streptophyta</taxon>
        <taxon>Embryophyta</taxon>
        <taxon>Tracheophyta</taxon>
        <taxon>Spermatophyta</taxon>
        <taxon>Magnoliopsida</taxon>
        <taxon>eudicotyledons</taxon>
        <taxon>Gunneridae</taxon>
        <taxon>Pentapetalae</taxon>
        <taxon>rosids</taxon>
        <taxon>malvids</taxon>
        <taxon>Brassicales</taxon>
        <taxon>Brassicaceae</taxon>
        <taxon>Arabideae</taxon>
        <taxon>Arabis</taxon>
    </lineage>
</organism>
<keyword evidence="4" id="KW-0430">Lectin</keyword>
<dbReference type="GO" id="GO:0016829">
    <property type="term" value="F:lyase activity"/>
    <property type="evidence" value="ECO:0007669"/>
    <property type="project" value="UniProtKB-KW"/>
</dbReference>
<keyword evidence="10" id="KW-1185">Reference proteome</keyword>
<gene>
    <name evidence="9" type="ORF">ANE_LOCUS10948</name>
</gene>
<sequence>MESMSKKVGAMGGNMGGTFDDGVFDGVKKIVVGKDFHSVTYIKIEYEKDGNFETREHGMLRGELKEFSVDYPNEYITSVGGSYEHVFSYGTVLIKSLIFKTSYGRTSPILGHTTIFGRPEGREFMLEGKNGGKLLGFHGRAGQALDAIGPYFFSVNSPLKHFTSQGGNGGNAWDDGAFDGVRKVLVGKGGKFVSYVRFEYAKGERIVPHAHGKRQEVPQEFEVDYPNEHITSVEGTIDGYLTSLTFKTSKGRTSPAFGNVVGRKFVFEEKDFKLVGFCGRSGDSIDALGAHFAPFPAPAPASLTPTFKLPAKGGNGGVSWDDGEHDNVRKVYVGQGDSGVAFVKFEYNKGTELLAGEGHGKKSLLGTEEFVVDPDDYITSVQVYYEKLVGWEAEIITALIFKTFKGITSQPFGLTTYDMFLLEGGKITGFHGTSSDVLHSLGAYMSLSPTPTLRGKWIQVEQKGKGPGPRCSHAIATVGDKMYSFGGELTPNFHIDRDLYVLDFKTHAWSIATPNGDVRHLPCLGACMVAIGTKLYVYGGRDGHRNYNGFYSYDTVKSEWKLITDLDKGPEPRSFHSMAADDKNIYVFGGVSKTARLNTLHVYNIVDQKWIELPNPGDSCKARGGPGLAVVQGKIWVVYGFSGVEMDDVHCFDPVQSKWTQMETKGEKPWARSVFAIAVVGKYIIISGGEIDMDPKAHLGPGKLSGGAFVLDTESLVWEKLEDGHSPRGWCASTFASIDGKKGLLMYGGKALTNDRYEDILFYGVDSA</sequence>
<dbReference type="GO" id="GO:0019760">
    <property type="term" value="P:glucosinolate metabolic process"/>
    <property type="evidence" value="ECO:0007669"/>
    <property type="project" value="UniProtKB-ARBA"/>
</dbReference>
<keyword evidence="3" id="KW-0880">Kelch repeat</keyword>
<dbReference type="GO" id="GO:0005829">
    <property type="term" value="C:cytosol"/>
    <property type="evidence" value="ECO:0007669"/>
    <property type="project" value="TreeGrafter"/>
</dbReference>
<feature type="domain" description="Jacalin-type lectin" evidence="8">
    <location>
        <begin position="306"/>
        <end position="447"/>
    </location>
</feature>
<evidence type="ECO:0000256" key="7">
    <source>
        <dbReference type="ARBA" id="ARBA00023239"/>
    </source>
</evidence>
<dbReference type="Proteomes" id="UP000489600">
    <property type="component" value="Unassembled WGS sequence"/>
</dbReference>
<keyword evidence="6" id="KW-0408">Iron</keyword>
<evidence type="ECO:0000256" key="5">
    <source>
        <dbReference type="ARBA" id="ARBA00022737"/>
    </source>
</evidence>
<dbReference type="Pfam" id="PF24681">
    <property type="entry name" value="Kelch_KLHDC2_KLHL20_DRC7"/>
    <property type="match status" value="1"/>
</dbReference>
<evidence type="ECO:0000313" key="10">
    <source>
        <dbReference type="Proteomes" id="UP000489600"/>
    </source>
</evidence>
<reference evidence="9" key="1">
    <citation type="submission" date="2019-07" db="EMBL/GenBank/DDBJ databases">
        <authorList>
            <person name="Dittberner H."/>
        </authorList>
    </citation>
    <scope>NUCLEOTIDE SEQUENCE [LARGE SCALE GENOMIC DNA]</scope>
</reference>
<dbReference type="CDD" id="cd09612">
    <property type="entry name" value="Jacalin"/>
    <property type="match status" value="3"/>
</dbReference>
<dbReference type="PANTHER" id="PTHR47435:SF5">
    <property type="entry name" value="NITRILE-SPECIFIER PROTEIN 1-RELATED"/>
    <property type="match status" value="1"/>
</dbReference>
<dbReference type="OrthoDB" id="10250130at2759"/>
<evidence type="ECO:0000256" key="2">
    <source>
        <dbReference type="ARBA" id="ARBA00006568"/>
    </source>
</evidence>
<dbReference type="PROSITE" id="PS51752">
    <property type="entry name" value="JACALIN_LECTIN"/>
    <property type="match status" value="3"/>
</dbReference>
<dbReference type="SMART" id="SM00915">
    <property type="entry name" value="Jacalin"/>
    <property type="match status" value="3"/>
</dbReference>
<dbReference type="Gene3D" id="2.120.10.80">
    <property type="entry name" value="Kelch-type beta propeller"/>
    <property type="match status" value="2"/>
</dbReference>
<comment type="cofactor">
    <cofactor evidence="1">
        <name>Fe(2+)</name>
        <dbReference type="ChEBI" id="CHEBI:29033"/>
    </cofactor>
</comment>
<comment type="caution">
    <text evidence="9">The sequence shown here is derived from an EMBL/GenBank/DDBJ whole genome shotgun (WGS) entry which is preliminary data.</text>
</comment>
<comment type="similarity">
    <text evidence="2">Belongs to the jacalin lectin family.</text>
</comment>
<dbReference type="InterPro" id="IPR036404">
    <property type="entry name" value="Jacalin-like_lectin_dom_sf"/>
</dbReference>
<dbReference type="GO" id="GO:0030234">
    <property type="term" value="F:enzyme regulator activity"/>
    <property type="evidence" value="ECO:0007669"/>
    <property type="project" value="TreeGrafter"/>
</dbReference>
<dbReference type="GO" id="GO:0080028">
    <property type="term" value="P:nitrile biosynthetic process"/>
    <property type="evidence" value="ECO:0007669"/>
    <property type="project" value="TreeGrafter"/>
</dbReference>